<evidence type="ECO:0000256" key="1">
    <source>
        <dbReference type="ARBA" id="ARBA00023125"/>
    </source>
</evidence>
<sequence>MNNTATGKNQKTTSRSDKILAAARSLFFQNGYRGSSMQMIASQAGYSKRTVYLDYLNKDELFMTLCAEGGQLLLSQLQEIPLHEIQVQKGFEQTVAILMNFSRRHNEYFRMIFSEA</sequence>
<dbReference type="Pfam" id="PF00440">
    <property type="entry name" value="TetR_N"/>
    <property type="match status" value="1"/>
</dbReference>
<reference evidence="4 5" key="1">
    <citation type="submission" date="2024-09" db="EMBL/GenBank/DDBJ databases">
        <title>Laminarin stimulates single cell rates of sulfate reduction while oxygen inhibits transcriptomic activity in coastal marine sediment.</title>
        <authorList>
            <person name="Lindsay M."/>
            <person name="Orcutt B."/>
            <person name="Emerson D."/>
            <person name="Stepanauskas R."/>
            <person name="D'Angelo T."/>
        </authorList>
    </citation>
    <scope>NUCLEOTIDE SEQUENCE [LARGE SCALE GENOMIC DNA]</scope>
    <source>
        <strain evidence="4">SAG AM-311-K15</strain>
    </source>
</reference>
<dbReference type="InterPro" id="IPR050109">
    <property type="entry name" value="HTH-type_TetR-like_transc_reg"/>
</dbReference>
<feature type="non-terminal residue" evidence="4">
    <location>
        <position position="116"/>
    </location>
</feature>
<dbReference type="SUPFAM" id="SSF46689">
    <property type="entry name" value="Homeodomain-like"/>
    <property type="match status" value="1"/>
</dbReference>
<evidence type="ECO:0000256" key="2">
    <source>
        <dbReference type="PROSITE-ProRule" id="PRU00335"/>
    </source>
</evidence>
<comment type="caution">
    <text evidence="4">The sequence shown here is derived from an EMBL/GenBank/DDBJ whole genome shotgun (WGS) entry which is preliminary data.</text>
</comment>
<keyword evidence="1 2" id="KW-0238">DNA-binding</keyword>
<organism evidence="4 5">
    <name type="scientific">candidate division CSSED10-310 bacterium</name>
    <dbReference type="NCBI Taxonomy" id="2855610"/>
    <lineage>
        <taxon>Bacteria</taxon>
        <taxon>Bacteria division CSSED10-310</taxon>
    </lineage>
</organism>
<keyword evidence="5" id="KW-1185">Reference proteome</keyword>
<dbReference type="InterPro" id="IPR009057">
    <property type="entry name" value="Homeodomain-like_sf"/>
</dbReference>
<feature type="DNA-binding region" description="H-T-H motif" evidence="2">
    <location>
        <begin position="36"/>
        <end position="55"/>
    </location>
</feature>
<proteinExistence type="predicted"/>
<dbReference type="PANTHER" id="PTHR30328">
    <property type="entry name" value="TRANSCRIPTIONAL REPRESSOR"/>
    <property type="match status" value="1"/>
</dbReference>
<dbReference type="Proteomes" id="UP001594351">
    <property type="component" value="Unassembled WGS sequence"/>
</dbReference>
<evidence type="ECO:0000313" key="4">
    <source>
        <dbReference type="EMBL" id="MFC1848920.1"/>
    </source>
</evidence>
<dbReference type="PROSITE" id="PS50977">
    <property type="entry name" value="HTH_TETR_2"/>
    <property type="match status" value="1"/>
</dbReference>
<dbReference type="PRINTS" id="PR00455">
    <property type="entry name" value="HTHTETR"/>
</dbReference>
<feature type="domain" description="HTH tetR-type" evidence="3">
    <location>
        <begin position="13"/>
        <end position="73"/>
    </location>
</feature>
<dbReference type="InterPro" id="IPR001647">
    <property type="entry name" value="HTH_TetR"/>
</dbReference>
<evidence type="ECO:0000313" key="5">
    <source>
        <dbReference type="Proteomes" id="UP001594351"/>
    </source>
</evidence>
<evidence type="ECO:0000259" key="3">
    <source>
        <dbReference type="PROSITE" id="PS50977"/>
    </source>
</evidence>
<name>A0ABV6YRU8_UNCC1</name>
<dbReference type="Gene3D" id="1.10.357.10">
    <property type="entry name" value="Tetracycline Repressor, domain 2"/>
    <property type="match status" value="1"/>
</dbReference>
<gene>
    <name evidence="4" type="ORF">ACFL27_01815</name>
</gene>
<protein>
    <submittedName>
        <fullName evidence="4">TetR/AcrR family transcriptional regulator</fullName>
    </submittedName>
</protein>
<dbReference type="PANTHER" id="PTHR30328:SF54">
    <property type="entry name" value="HTH-TYPE TRANSCRIPTIONAL REPRESSOR SCO4008"/>
    <property type="match status" value="1"/>
</dbReference>
<accession>A0ABV6YRU8</accession>
<dbReference type="EMBL" id="JBHPBY010000013">
    <property type="protein sequence ID" value="MFC1848920.1"/>
    <property type="molecule type" value="Genomic_DNA"/>
</dbReference>